<dbReference type="InterPro" id="IPR006214">
    <property type="entry name" value="Bax_inhibitor_1-related"/>
</dbReference>
<evidence type="ECO:0000313" key="7">
    <source>
        <dbReference type="EMBL" id="SMF30679.1"/>
    </source>
</evidence>
<evidence type="ECO:0000256" key="3">
    <source>
        <dbReference type="ARBA" id="ARBA00022692"/>
    </source>
</evidence>
<evidence type="ECO:0000256" key="1">
    <source>
        <dbReference type="ARBA" id="ARBA00004141"/>
    </source>
</evidence>
<feature type="transmembrane region" description="Helical" evidence="6">
    <location>
        <begin position="50"/>
        <end position="74"/>
    </location>
</feature>
<sequence length="228" mass="25130">MHYQSTPVAASHANTRDSFIRKTYFHVFLAILMFTGIEAFLFKTGIADQIMAFMTGMNWLIILGAFMVSSWIATRFAQGSRSKASQYFGLSLYVFFEAIIFVPLLYIAEYKTGGGAIESAATATLLGFAGLTAIAFATRADFSWLGKFLMFAGVGALILIVCSVLFGLSLGVYFTVGMILFAGAAILYDTSNIIHHYSEDDYVAAALQLFASVALLFWYVLRFFNSRD</sequence>
<dbReference type="EMBL" id="FWZT01000009">
    <property type="protein sequence ID" value="SMF30679.1"/>
    <property type="molecule type" value="Genomic_DNA"/>
</dbReference>
<feature type="transmembrane region" description="Helical" evidence="6">
    <location>
        <begin position="202"/>
        <end position="221"/>
    </location>
</feature>
<dbReference type="GO" id="GO:0005886">
    <property type="term" value="C:plasma membrane"/>
    <property type="evidence" value="ECO:0007669"/>
    <property type="project" value="TreeGrafter"/>
</dbReference>
<dbReference type="Proteomes" id="UP000192907">
    <property type="component" value="Unassembled WGS sequence"/>
</dbReference>
<name>A0A1Y6C2V4_9BACT</name>
<evidence type="ECO:0000313" key="8">
    <source>
        <dbReference type="Proteomes" id="UP000192907"/>
    </source>
</evidence>
<dbReference type="AlphaFoldDB" id="A0A1Y6C2V4"/>
<dbReference type="Pfam" id="PF01027">
    <property type="entry name" value="Bax1-I"/>
    <property type="match status" value="1"/>
</dbReference>
<comment type="subcellular location">
    <subcellularLocation>
        <location evidence="1">Membrane</location>
        <topology evidence="1">Multi-pass membrane protein</topology>
    </subcellularLocation>
</comment>
<feature type="transmembrane region" description="Helical" evidence="6">
    <location>
        <begin position="114"/>
        <end position="136"/>
    </location>
</feature>
<proteinExistence type="inferred from homology"/>
<dbReference type="RefSeq" id="WP_132319186.1">
    <property type="nucleotide sequence ID" value="NZ_FWZT01000009.1"/>
</dbReference>
<gene>
    <name evidence="7" type="ORF">SAMN06296036_109187</name>
</gene>
<organism evidence="7 8">
    <name type="scientific">Pseudobacteriovorax antillogorgiicola</name>
    <dbReference type="NCBI Taxonomy" id="1513793"/>
    <lineage>
        <taxon>Bacteria</taxon>
        <taxon>Pseudomonadati</taxon>
        <taxon>Bdellovibrionota</taxon>
        <taxon>Oligoflexia</taxon>
        <taxon>Oligoflexales</taxon>
        <taxon>Pseudobacteriovoracaceae</taxon>
        <taxon>Pseudobacteriovorax</taxon>
    </lineage>
</organism>
<feature type="transmembrane region" description="Helical" evidence="6">
    <location>
        <begin position="24"/>
        <end position="44"/>
    </location>
</feature>
<evidence type="ECO:0000256" key="2">
    <source>
        <dbReference type="ARBA" id="ARBA00010350"/>
    </source>
</evidence>
<evidence type="ECO:0008006" key="9">
    <source>
        <dbReference type="Google" id="ProtNLM"/>
    </source>
</evidence>
<feature type="transmembrane region" description="Helical" evidence="6">
    <location>
        <begin position="148"/>
        <end position="166"/>
    </location>
</feature>
<keyword evidence="4 6" id="KW-1133">Transmembrane helix</keyword>
<dbReference type="PANTHER" id="PTHR23291">
    <property type="entry name" value="BAX INHIBITOR-RELATED"/>
    <property type="match status" value="1"/>
</dbReference>
<evidence type="ECO:0000256" key="6">
    <source>
        <dbReference type="RuleBase" id="RU004379"/>
    </source>
</evidence>
<protein>
    <recommendedName>
        <fullName evidence="9">Modulator of FtsH protease</fullName>
    </recommendedName>
</protein>
<feature type="transmembrane region" description="Helical" evidence="6">
    <location>
        <begin position="86"/>
        <end position="108"/>
    </location>
</feature>
<accession>A0A1Y6C2V4</accession>
<evidence type="ECO:0000256" key="4">
    <source>
        <dbReference type="ARBA" id="ARBA00022989"/>
    </source>
</evidence>
<dbReference type="PANTHER" id="PTHR23291:SF50">
    <property type="entry name" value="PROTEIN LIFEGUARD 4"/>
    <property type="match status" value="1"/>
</dbReference>
<dbReference type="OrthoDB" id="5177430at2"/>
<keyword evidence="5 6" id="KW-0472">Membrane</keyword>
<comment type="similarity">
    <text evidence="2 6">Belongs to the BI1 family.</text>
</comment>
<dbReference type="STRING" id="1513793.SAMN06296036_109187"/>
<reference evidence="8" key="1">
    <citation type="submission" date="2017-04" db="EMBL/GenBank/DDBJ databases">
        <authorList>
            <person name="Varghese N."/>
            <person name="Submissions S."/>
        </authorList>
    </citation>
    <scope>NUCLEOTIDE SEQUENCE [LARGE SCALE GENOMIC DNA]</scope>
    <source>
        <strain evidence="8">RKEM611</strain>
    </source>
</reference>
<evidence type="ECO:0000256" key="5">
    <source>
        <dbReference type="ARBA" id="ARBA00023136"/>
    </source>
</evidence>
<keyword evidence="8" id="KW-1185">Reference proteome</keyword>
<keyword evidence="3 6" id="KW-0812">Transmembrane</keyword>